<dbReference type="AlphaFoldDB" id="A0A8C4NBX0"/>
<evidence type="ECO:0000313" key="8">
    <source>
        <dbReference type="Proteomes" id="UP000694388"/>
    </source>
</evidence>
<evidence type="ECO:0000259" key="5">
    <source>
        <dbReference type="PROSITE" id="PS50238"/>
    </source>
</evidence>
<dbReference type="Gene3D" id="1.10.555.10">
    <property type="entry name" value="Rho GTPase activation protein"/>
    <property type="match status" value="1"/>
</dbReference>
<dbReference type="SUPFAM" id="SSF103657">
    <property type="entry name" value="BAR/IMD domain-like"/>
    <property type="match status" value="1"/>
</dbReference>
<proteinExistence type="predicted"/>
<name>A0A8C4NBX0_EPTBU</name>
<dbReference type="PROSITE" id="PS51741">
    <property type="entry name" value="F_BAR"/>
    <property type="match status" value="1"/>
</dbReference>
<feature type="domain" description="F-BAR" evidence="6">
    <location>
        <begin position="1"/>
        <end position="298"/>
    </location>
</feature>
<dbReference type="OMA" id="MEAFIKX"/>
<dbReference type="InterPro" id="IPR031160">
    <property type="entry name" value="F_BAR_dom"/>
</dbReference>
<evidence type="ECO:0000256" key="2">
    <source>
        <dbReference type="PROSITE-ProRule" id="PRU01077"/>
    </source>
</evidence>
<dbReference type="PROSITE" id="PS50238">
    <property type="entry name" value="RHOGAP"/>
    <property type="match status" value="1"/>
</dbReference>
<feature type="coiled-coil region" evidence="3">
    <location>
        <begin position="939"/>
        <end position="966"/>
    </location>
</feature>
<evidence type="ECO:0000259" key="6">
    <source>
        <dbReference type="PROSITE" id="PS51741"/>
    </source>
</evidence>
<feature type="compositionally biased region" description="Polar residues" evidence="4">
    <location>
        <begin position="823"/>
        <end position="832"/>
    </location>
</feature>
<accession>A0A8C4NBX0</accession>
<dbReference type="InterPro" id="IPR027267">
    <property type="entry name" value="AH/BAR_dom_sf"/>
</dbReference>
<feature type="region of interest" description="Disordered" evidence="4">
    <location>
        <begin position="981"/>
        <end position="1004"/>
    </location>
</feature>
<sequence>MPADLRVQLTEQQQRVEQRAELRSNILLDFQELFRRRAEAELEYAHALKRIAERITGRARNTREQGLSREQALPSVAACWHALLKELRQESQDHAALGDLCLHALAPRCMQLTDDTLRVCKKVKEVGQKLQEELLKYTGKLHTVTKTYQAYHGQSQAAEAKFQEAAQHEELHFNYNASDGGKRSPTTRVPERLRRRNSLRKIEKLKEKRQVKFHDSKVKSIKARNEYILTLEAINASVKQHFLMDVSDIIDCCDLGYHPGVASVLSAFLLTAFGAQTSHQASLGRLQEAVNGLDQPGDKKHFLEAYRPTFHPAPPLKFEPHMGDEICQVSAQQSVAADISSRYQQLQARLAGLCLENTELKKTLEATEHSLKEMRALSSNDVTENVYHGHSSESVRFRSPDGSETKLAGVKHRADQHETEDFYLQKFAEFAQGRSLTCRLQAKRDLMYTALGKGMGKDAGFLRPPLIPMKPPRTRKHRLRSQYTARLFNGDLETFIRDSGQAIPLVVESCIRYINLHGLQHQGIFRVSGSQVDMNEIRQAFERGEDPLAGDAEMHDINSVAGVLKLYFRELEQPLIPLEAFFSLVSAVQLEDPGDCAAAMCKSLCSISPCVLVVMRFLFAFLNHLSQFSDENMMGAYNLAICFGPTLMPAPDDQDQVSIQAQVSEVIKSLILQHDQVFPGSEELSGPTYENCMTSHEDYCDAQHGEGIMMDMEPDGSTETHSSEDESESPWNGGRRCSDGYLSPCSPACHSTTRTLDAWWQSRLGGTGAAGGSAASPQLSPSIPPRKNRIPEVGAPNRWLWETPGVTRIGRQLKSYKAHDSKSLPQLTSSPLNPRRLLQRTPWPHGKPDIKSGTPDAVNGGMMVLGLVGVRDEPASTRIAASRVGVACTPPLSQVQLSSSSSRGMFREATGFQNITDQRAAAADEADPQKGRAETAMSLEFTESLAQDIEETLNSALQQLRELEQQSSTRHAPDLVLDTLAEPDRPSTVPEPLQTHSPSHLTVSPTQMPVRRMGVRALGPVVWPKPLNQTTGQGTASQRASPVHRIYKES</sequence>
<feature type="region of interest" description="Disordered" evidence="4">
    <location>
        <begin position="1024"/>
        <end position="1050"/>
    </location>
</feature>
<dbReference type="Pfam" id="PF00611">
    <property type="entry name" value="FCH"/>
    <property type="match status" value="1"/>
</dbReference>
<dbReference type="Gene3D" id="1.20.1270.60">
    <property type="entry name" value="Arfaptin homology (AH) domain/BAR domain"/>
    <property type="match status" value="1"/>
</dbReference>
<feature type="compositionally biased region" description="Polar residues" evidence="4">
    <location>
        <begin position="1027"/>
        <end position="1040"/>
    </location>
</feature>
<feature type="region of interest" description="Disordered" evidence="4">
    <location>
        <begin position="767"/>
        <end position="791"/>
    </location>
</feature>
<dbReference type="SMART" id="SM00324">
    <property type="entry name" value="RhoGAP"/>
    <property type="match status" value="1"/>
</dbReference>
<evidence type="ECO:0000256" key="1">
    <source>
        <dbReference type="ARBA" id="ARBA00023054"/>
    </source>
</evidence>
<protein>
    <submittedName>
        <fullName evidence="7">Uncharacterized protein</fullName>
    </submittedName>
</protein>
<dbReference type="PANTHER" id="PTHR14166">
    <property type="entry name" value="SLIT-ROBO RHO GTPASE ACTIVATING PROTEIN"/>
    <property type="match status" value="1"/>
</dbReference>
<dbReference type="Pfam" id="PF00620">
    <property type="entry name" value="RhoGAP"/>
    <property type="match status" value="1"/>
</dbReference>
<reference evidence="7" key="2">
    <citation type="submission" date="2025-09" db="UniProtKB">
        <authorList>
            <consortium name="Ensembl"/>
        </authorList>
    </citation>
    <scope>IDENTIFICATION</scope>
</reference>
<feature type="compositionally biased region" description="Polar residues" evidence="4">
    <location>
        <begin position="994"/>
        <end position="1004"/>
    </location>
</feature>
<dbReference type="GeneTree" id="ENSGT00950000182824"/>
<feature type="domain" description="Rho-GAP" evidence="5">
    <location>
        <begin position="490"/>
        <end position="678"/>
    </location>
</feature>
<dbReference type="SUPFAM" id="SSF48350">
    <property type="entry name" value="GTPase activation domain, GAP"/>
    <property type="match status" value="1"/>
</dbReference>
<dbReference type="FunFam" id="1.10.555.10:FF:000010">
    <property type="entry name" value="SLIT-ROBO Rho GTPase-activating protein 1 isoform 2"/>
    <property type="match status" value="1"/>
</dbReference>
<dbReference type="GO" id="GO:0007165">
    <property type="term" value="P:signal transduction"/>
    <property type="evidence" value="ECO:0007669"/>
    <property type="project" value="InterPro"/>
</dbReference>
<organism evidence="7 8">
    <name type="scientific">Eptatretus burgeri</name>
    <name type="common">Inshore hagfish</name>
    <dbReference type="NCBI Taxonomy" id="7764"/>
    <lineage>
        <taxon>Eukaryota</taxon>
        <taxon>Metazoa</taxon>
        <taxon>Chordata</taxon>
        <taxon>Craniata</taxon>
        <taxon>Vertebrata</taxon>
        <taxon>Cyclostomata</taxon>
        <taxon>Myxini</taxon>
        <taxon>Myxiniformes</taxon>
        <taxon>Myxinidae</taxon>
        <taxon>Eptatretinae</taxon>
        <taxon>Eptatretus</taxon>
    </lineage>
</organism>
<evidence type="ECO:0000313" key="7">
    <source>
        <dbReference type="Ensembl" id="ENSEBUP00000005428.1"/>
    </source>
</evidence>
<dbReference type="InterPro" id="IPR008936">
    <property type="entry name" value="Rho_GTPase_activation_prot"/>
</dbReference>
<keyword evidence="8" id="KW-1185">Reference proteome</keyword>
<dbReference type="InterPro" id="IPR000198">
    <property type="entry name" value="RhoGAP_dom"/>
</dbReference>
<dbReference type="Ensembl" id="ENSEBUT00000005866.1">
    <property type="protein sequence ID" value="ENSEBUP00000005428.1"/>
    <property type="gene ID" value="ENSEBUG00000003700.1"/>
</dbReference>
<reference evidence="7" key="1">
    <citation type="submission" date="2025-08" db="UniProtKB">
        <authorList>
            <consortium name="Ensembl"/>
        </authorList>
    </citation>
    <scope>IDENTIFICATION</scope>
</reference>
<feature type="region of interest" description="Disordered" evidence="4">
    <location>
        <begin position="816"/>
        <end position="855"/>
    </location>
</feature>
<evidence type="ECO:0000256" key="3">
    <source>
        <dbReference type="SAM" id="Coils"/>
    </source>
</evidence>
<feature type="region of interest" description="Disordered" evidence="4">
    <location>
        <begin position="707"/>
        <end position="735"/>
    </location>
</feature>
<feature type="compositionally biased region" description="Low complexity" evidence="4">
    <location>
        <begin position="772"/>
        <end position="781"/>
    </location>
</feature>
<dbReference type="InterPro" id="IPR001060">
    <property type="entry name" value="FCH_dom"/>
</dbReference>
<feature type="coiled-coil region" evidence="3">
    <location>
        <begin position="343"/>
        <end position="377"/>
    </location>
</feature>
<dbReference type="InterPro" id="IPR051627">
    <property type="entry name" value="SLIT-ROBO_RhoGAP"/>
</dbReference>
<keyword evidence="1 2" id="KW-0175">Coiled coil</keyword>
<dbReference type="Proteomes" id="UP000694388">
    <property type="component" value="Unplaced"/>
</dbReference>
<evidence type="ECO:0000256" key="4">
    <source>
        <dbReference type="SAM" id="MobiDB-lite"/>
    </source>
</evidence>